<dbReference type="GO" id="GO:0000729">
    <property type="term" value="P:DNA double-strand break processing"/>
    <property type="evidence" value="ECO:0007669"/>
    <property type="project" value="EnsemblFungi"/>
</dbReference>
<keyword evidence="8" id="KW-0227">DNA damage</keyword>
<feature type="coiled-coil region" evidence="15">
    <location>
        <begin position="425"/>
        <end position="558"/>
    </location>
</feature>
<dbReference type="GO" id="GO:0035861">
    <property type="term" value="C:site of double-strand break"/>
    <property type="evidence" value="ECO:0007669"/>
    <property type="project" value="EnsemblFungi"/>
</dbReference>
<evidence type="ECO:0000256" key="6">
    <source>
        <dbReference type="ARBA" id="ARBA00022454"/>
    </source>
</evidence>
<keyword evidence="11 15" id="KW-0175">Coiled coil</keyword>
<dbReference type="GO" id="GO:0003691">
    <property type="term" value="F:double-stranded telomeric DNA binding"/>
    <property type="evidence" value="ECO:0007669"/>
    <property type="project" value="TreeGrafter"/>
</dbReference>
<gene>
    <name evidence="17" type="ORF">UCRPC4_g00724</name>
</gene>
<dbReference type="FunFam" id="3.40.50.300:FF:000947">
    <property type="entry name" value="DNA repair protein RAD50"/>
    <property type="match status" value="1"/>
</dbReference>
<dbReference type="GO" id="GO:0031573">
    <property type="term" value="P:mitotic intra-S DNA damage checkpoint signaling"/>
    <property type="evidence" value="ECO:0007669"/>
    <property type="project" value="EnsemblFungi"/>
</dbReference>
<evidence type="ECO:0000256" key="1">
    <source>
        <dbReference type="ARBA" id="ARBA00001947"/>
    </source>
</evidence>
<evidence type="ECO:0000256" key="11">
    <source>
        <dbReference type="ARBA" id="ARBA00023054"/>
    </source>
</evidence>
<dbReference type="GO" id="GO:0006303">
    <property type="term" value="P:double-strand break repair via nonhomologous end joining"/>
    <property type="evidence" value="ECO:0007669"/>
    <property type="project" value="EnsemblFungi"/>
</dbReference>
<evidence type="ECO:0000256" key="2">
    <source>
        <dbReference type="ARBA" id="ARBA00004123"/>
    </source>
</evidence>
<dbReference type="GO" id="GO:1990426">
    <property type="term" value="P:mitotic recombination-dependent replication fork processing"/>
    <property type="evidence" value="ECO:0007669"/>
    <property type="project" value="EnsemblFungi"/>
</dbReference>
<dbReference type="GO" id="GO:0007004">
    <property type="term" value="P:telomere maintenance via telomerase"/>
    <property type="evidence" value="ECO:0007669"/>
    <property type="project" value="TreeGrafter"/>
</dbReference>
<keyword evidence="9" id="KW-0378">Hydrolase</keyword>
<name>A0A0G2F0W7_PHACM</name>
<dbReference type="EMBL" id="LCWF01000018">
    <property type="protein sequence ID" value="KKY27989.1"/>
    <property type="molecule type" value="Genomic_DNA"/>
</dbReference>
<dbReference type="GO" id="GO:0051880">
    <property type="term" value="F:G-quadruplex DNA binding"/>
    <property type="evidence" value="ECO:0007669"/>
    <property type="project" value="TreeGrafter"/>
</dbReference>
<keyword evidence="12" id="KW-0234">DNA repair</keyword>
<dbReference type="SUPFAM" id="SSF52540">
    <property type="entry name" value="P-loop containing nucleoside triphosphate hydrolases"/>
    <property type="match status" value="2"/>
</dbReference>
<reference evidence="17 18" key="1">
    <citation type="submission" date="2015-05" db="EMBL/GenBank/DDBJ databases">
        <title>Distinctive expansion of gene families associated with plant cell wall degradation and secondary metabolism in the genomes of grapevine trunk pathogens.</title>
        <authorList>
            <person name="Lawrence D.P."/>
            <person name="Travadon R."/>
            <person name="Rolshausen P.E."/>
            <person name="Baumgartner K."/>
        </authorList>
    </citation>
    <scope>NUCLEOTIDE SEQUENCE [LARGE SCALE GENOMIC DNA]</scope>
    <source>
        <strain evidence="17">UCRPC4</strain>
    </source>
</reference>
<evidence type="ECO:0000256" key="15">
    <source>
        <dbReference type="SAM" id="Coils"/>
    </source>
</evidence>
<comment type="similarity">
    <text evidence="4">Belongs to the SMC family. RAD50 subfamily.</text>
</comment>
<protein>
    <recommendedName>
        <fullName evidence="5">DNA repair protein RAD50</fullName>
    </recommendedName>
</protein>
<keyword evidence="18" id="KW-1185">Reference proteome</keyword>
<feature type="coiled-coil region" evidence="15">
    <location>
        <begin position="844"/>
        <end position="930"/>
    </location>
</feature>
<evidence type="ECO:0000313" key="18">
    <source>
        <dbReference type="Proteomes" id="UP000053317"/>
    </source>
</evidence>
<comment type="subcellular location">
    <subcellularLocation>
        <location evidence="3">Chromosome</location>
    </subcellularLocation>
    <subcellularLocation>
        <location evidence="2">Nucleus</location>
    </subcellularLocation>
</comment>
<dbReference type="NCBIfam" id="TIGR00606">
    <property type="entry name" value="rad50"/>
    <property type="match status" value="1"/>
</dbReference>
<dbReference type="GO" id="GO:0043047">
    <property type="term" value="F:single-stranded telomeric DNA binding"/>
    <property type="evidence" value="ECO:0007669"/>
    <property type="project" value="TreeGrafter"/>
</dbReference>
<keyword evidence="13" id="KW-0539">Nucleus</keyword>
<keyword evidence="7" id="KW-0479">Metal-binding</keyword>
<feature type="coiled-coil region" evidence="15">
    <location>
        <begin position="305"/>
        <end position="360"/>
    </location>
</feature>
<dbReference type="PANTHER" id="PTHR18867:SF12">
    <property type="entry name" value="DNA REPAIR PROTEIN RAD50"/>
    <property type="match status" value="1"/>
</dbReference>
<evidence type="ECO:0000256" key="3">
    <source>
        <dbReference type="ARBA" id="ARBA00004286"/>
    </source>
</evidence>
<organism evidence="17 18">
    <name type="scientific">Phaeomoniella chlamydospora</name>
    <name type="common">Phaeoacremonium chlamydosporum</name>
    <dbReference type="NCBI Taxonomy" id="158046"/>
    <lineage>
        <taxon>Eukaryota</taxon>
        <taxon>Fungi</taxon>
        <taxon>Dikarya</taxon>
        <taxon>Ascomycota</taxon>
        <taxon>Pezizomycotina</taxon>
        <taxon>Eurotiomycetes</taxon>
        <taxon>Chaetothyriomycetidae</taxon>
        <taxon>Phaeomoniellales</taxon>
        <taxon>Phaeomoniellaceae</taxon>
        <taxon>Phaeomoniella</taxon>
    </lineage>
</organism>
<comment type="catalytic activity">
    <reaction evidence="14">
        <text>ATP + H2O = ADP + phosphate + H(+)</text>
        <dbReference type="Rhea" id="RHEA:13065"/>
        <dbReference type="ChEBI" id="CHEBI:15377"/>
        <dbReference type="ChEBI" id="CHEBI:15378"/>
        <dbReference type="ChEBI" id="CHEBI:30616"/>
        <dbReference type="ChEBI" id="CHEBI:43474"/>
        <dbReference type="ChEBI" id="CHEBI:456216"/>
    </reaction>
</comment>
<evidence type="ECO:0000256" key="7">
    <source>
        <dbReference type="ARBA" id="ARBA00022723"/>
    </source>
</evidence>
<evidence type="ECO:0000256" key="12">
    <source>
        <dbReference type="ARBA" id="ARBA00023204"/>
    </source>
</evidence>
<feature type="domain" description="Rad50/SbcC-type AAA" evidence="16">
    <location>
        <begin position="6"/>
        <end position="233"/>
    </location>
</feature>
<dbReference type="GO" id="GO:0030870">
    <property type="term" value="C:Mre11 complex"/>
    <property type="evidence" value="ECO:0007669"/>
    <property type="project" value="EnsemblFungi"/>
</dbReference>
<sequence>MSSIDKISITGIRSFSNRQSETVRFFSPLTLIVGHNGSGKTTIVECLKYATTGELPPNSKGGAFIHDPGLAGEKEVLGQVKIQFQGTSQARLVATRNMQLTVKKATRSFKTLEGTLTRKKDGETMVISSRVAELDQVIPQYLGVSTAILDNVIFCHQDESLWPMSEPSVLKKKFDEIFEAQKYTKAIENIKQLRKKQNEELGKHKINEQHLKSDKDKADRVRKKTEQLADEIEEIRVEVQELTNEMARTRESSDKAWKESEAYAQVLGQLEGKRIEAEGKRRTIQDLQVHLKEVDESEEWLESTLEQYGSRLQQYHEQNESKKEAYMELKRRVEVNRQQLGVKQKKYGELENDKAQYQRNLTKRQALVKQVAERHSIRGFDEDIDEDMFSDFMRRLRKLAKDQANLFNKVKQDGIAELREAQSLRNQLDRRDEALRHDKQNARQQVAANERDLSSCQAKADQILVDEGSKAVIDSQVEDVTGKLQRLRDDVERAHRDEQISSLELELRSQEAESSKLSEELIQGTKKAGETAQLDHLKRELKDRNRSLETMLGAHRQRIENLIGKGWGPANIEKVYQEAYTQRGEALQEAERERDATSRELEQVEFRLKTLRDNLKNKIQDATESEKVVRAATARSPEDFTRTLEEAEKELEELKNEAGVYAGYRSYMMKAIAHAEKTKTCRTCTREFGSAEDIPAFTHRLKLAIQKALDQIDPDGMAKAEEEVEAMRRASTHYATWQHLSTTEIPELRKGEQQLSSNREILLSKFEEHDRVVAEKAEQKRDVESISKTVSTITKYNAEIHAFERQIQDLTSKQSQQGITRTLEDIQEDMTRVSDRMRVTKQSLVRLSKEKEATRTEIAELDLKLRDLRNESSSSDFQLERKAGFLARVEEIKAHNKKLRETMSKADEDLQALEPEIAQAKARYEDVAERTQARESEVQRDASTLSDHVHQLDLSTEQIQSYVERDGPQQLESTQQEIQNIEADISQVEGEQNKITAEINHIASQLHDSESTRRQYSDNLRYRQELRALQSVEAEIRHLESQNADVDRSRFQRESERLTKRYNELSARQAGKMGEMKEKDVQLQGLLAEWDTSYKDVARQYREVHIKVETTKAAVEDLGRYSSALDKAVMTYHSLKMAEINRIIEELWRETYQGTDVDTIFIRSDNENSTGTSRSSTSTTSNRSYNYRVCMVKSDTEMDMRGRCSAGQKVLASIIIRLALAECFGTNCGLIALDEPTTNLDQDNIRALANSLHDIIKTRQKQANFQIIIITHDEQFLREMGCAEFADYYYRCLRDENQKSIIEKQSIAAIRA</sequence>
<dbReference type="Proteomes" id="UP000053317">
    <property type="component" value="Unassembled WGS sequence"/>
</dbReference>
<dbReference type="GO" id="GO:0000722">
    <property type="term" value="P:telomere maintenance via recombination"/>
    <property type="evidence" value="ECO:0007669"/>
    <property type="project" value="EnsemblFungi"/>
</dbReference>
<evidence type="ECO:0000259" key="16">
    <source>
        <dbReference type="Pfam" id="PF13476"/>
    </source>
</evidence>
<keyword evidence="6" id="KW-0158">Chromosome</keyword>
<feature type="coiled-coil region" evidence="15">
    <location>
        <begin position="1022"/>
        <end position="1068"/>
    </location>
</feature>
<dbReference type="FunFam" id="3.40.50.300:FF:001195">
    <property type="entry name" value="DNA repair protein rad50"/>
    <property type="match status" value="1"/>
</dbReference>
<dbReference type="PANTHER" id="PTHR18867">
    <property type="entry name" value="RAD50"/>
    <property type="match status" value="1"/>
</dbReference>
<dbReference type="GO" id="GO:0042138">
    <property type="term" value="P:meiotic DNA double-strand break formation"/>
    <property type="evidence" value="ECO:0007669"/>
    <property type="project" value="EnsemblFungi"/>
</dbReference>
<feature type="coiled-coil region" evidence="15">
    <location>
        <begin position="971"/>
        <end position="998"/>
    </location>
</feature>
<evidence type="ECO:0000256" key="4">
    <source>
        <dbReference type="ARBA" id="ARBA00009439"/>
    </source>
</evidence>
<dbReference type="InterPro" id="IPR038729">
    <property type="entry name" value="Rad50/SbcC_AAA"/>
</dbReference>
<evidence type="ECO:0000256" key="5">
    <source>
        <dbReference type="ARBA" id="ARBA00017893"/>
    </source>
</evidence>
<evidence type="ECO:0000256" key="13">
    <source>
        <dbReference type="ARBA" id="ARBA00023242"/>
    </source>
</evidence>
<dbReference type="GO" id="GO:0070192">
    <property type="term" value="P:chromosome organization involved in meiotic cell cycle"/>
    <property type="evidence" value="ECO:0007669"/>
    <property type="project" value="TreeGrafter"/>
</dbReference>
<dbReference type="Gene3D" id="3.40.50.300">
    <property type="entry name" value="P-loop containing nucleotide triphosphate hydrolases"/>
    <property type="match status" value="2"/>
</dbReference>
<dbReference type="OrthoDB" id="18797at2759"/>
<feature type="coiled-coil region" evidence="15">
    <location>
        <begin position="587"/>
        <end position="664"/>
    </location>
</feature>
<evidence type="ECO:0000313" key="17">
    <source>
        <dbReference type="EMBL" id="KKY27989.1"/>
    </source>
</evidence>
<dbReference type="GO" id="GO:1990918">
    <property type="term" value="P:double-strand break repair involved in meiotic recombination"/>
    <property type="evidence" value="ECO:0007669"/>
    <property type="project" value="EnsemblFungi"/>
</dbReference>
<dbReference type="GO" id="GO:0016887">
    <property type="term" value="F:ATP hydrolysis activity"/>
    <property type="evidence" value="ECO:0007669"/>
    <property type="project" value="InterPro"/>
</dbReference>
<dbReference type="InterPro" id="IPR027417">
    <property type="entry name" value="P-loop_NTPase"/>
</dbReference>
<keyword evidence="10" id="KW-0862">Zinc</keyword>
<dbReference type="GO" id="GO:0000794">
    <property type="term" value="C:condensed nuclear chromosome"/>
    <property type="evidence" value="ECO:0007669"/>
    <property type="project" value="TreeGrafter"/>
</dbReference>
<dbReference type="GO" id="GO:0010520">
    <property type="term" value="P:regulation of reciprocal meiotic recombination"/>
    <property type="evidence" value="ECO:0007669"/>
    <property type="project" value="EnsemblFungi"/>
</dbReference>
<dbReference type="InterPro" id="IPR004584">
    <property type="entry name" value="Rad50_eukaryotes"/>
</dbReference>
<feature type="coiled-coil region" evidence="15">
    <location>
        <begin position="180"/>
        <end position="252"/>
    </location>
</feature>
<dbReference type="GO" id="GO:0007534">
    <property type="term" value="P:gene conversion at mating-type locus"/>
    <property type="evidence" value="ECO:0007669"/>
    <property type="project" value="EnsemblFungi"/>
</dbReference>
<comment type="cofactor">
    <cofactor evidence="1">
        <name>Zn(2+)</name>
        <dbReference type="ChEBI" id="CHEBI:29105"/>
    </cofactor>
</comment>
<dbReference type="GO" id="GO:0120290">
    <property type="term" value="P:stalled replication fork localization to nuclear periphery"/>
    <property type="evidence" value="ECO:0007669"/>
    <property type="project" value="EnsemblFungi"/>
</dbReference>
<evidence type="ECO:0000256" key="8">
    <source>
        <dbReference type="ARBA" id="ARBA00022763"/>
    </source>
</evidence>
<dbReference type="Gene3D" id="1.10.287.1490">
    <property type="match status" value="1"/>
</dbReference>
<evidence type="ECO:0000256" key="9">
    <source>
        <dbReference type="ARBA" id="ARBA00022801"/>
    </source>
</evidence>
<evidence type="ECO:0000256" key="14">
    <source>
        <dbReference type="ARBA" id="ARBA00049360"/>
    </source>
</evidence>
<dbReference type="GO" id="GO:0046872">
    <property type="term" value="F:metal ion binding"/>
    <property type="evidence" value="ECO:0007669"/>
    <property type="project" value="UniProtKB-KW"/>
</dbReference>
<proteinExistence type="inferred from homology"/>
<comment type="caution">
    <text evidence="17">The sequence shown here is derived from an EMBL/GenBank/DDBJ whole genome shotgun (WGS) entry which is preliminary data.</text>
</comment>
<dbReference type="Pfam" id="PF13558">
    <property type="entry name" value="SbcC_Walker_B"/>
    <property type="match status" value="1"/>
</dbReference>
<reference evidence="17 18" key="2">
    <citation type="submission" date="2015-05" db="EMBL/GenBank/DDBJ databases">
        <authorList>
            <person name="Morales-Cruz A."/>
            <person name="Amrine K.C."/>
            <person name="Cantu D."/>
        </authorList>
    </citation>
    <scope>NUCLEOTIDE SEQUENCE [LARGE SCALE GENOMIC DNA]</scope>
    <source>
        <strain evidence="17">UCRPC4</strain>
    </source>
</reference>
<accession>A0A0G2F0W7</accession>
<dbReference type="Pfam" id="PF13476">
    <property type="entry name" value="AAA_23"/>
    <property type="match status" value="1"/>
</dbReference>
<evidence type="ECO:0000256" key="10">
    <source>
        <dbReference type="ARBA" id="ARBA00022833"/>
    </source>
</evidence>